<sequence>MSRSEIQSDNLFLEGILYKGRQLSLGTTLSEAPHTDISEYPYGATDLSLPEDVDARARDSIRSPEPSSPLPNVLVRMVVQATEKIADKFHPTDTAGAQAATDIAEGFRAKSSDATALPIDPDYGPLADSSAASNGVVEAVCYEFRNLATEYLTQDNVEGLVELAVHKRAQKGKGRAEPAVPFPQAGRPVFLSPIAHKMEEGEVDEDMPLVDPQLHNFFDPGSIRSDPHLDADTERAIAENLLVNSALPEFDPAHLAHAKTNSLGLDPGPASQDASSSHLTDDPPAAACHPDGPSGVSPSPPKKARHNDLEPIDTTPARVTCASAAAASAQSTAPQNAAGSNPQPLPIDTASARVTCTSATAAVCAARTQNTTGSGAQPLSYAAAVTTPFTPPTTLALPNTALTCTTQLAAVHSPRPTPPLSLRPSRPLPH</sequence>
<name>A0AAD7CPD9_MYCRO</name>
<dbReference type="EMBL" id="JARKIE010000301">
    <property type="protein sequence ID" value="KAJ7656549.1"/>
    <property type="molecule type" value="Genomic_DNA"/>
</dbReference>
<feature type="region of interest" description="Disordered" evidence="1">
    <location>
        <begin position="411"/>
        <end position="430"/>
    </location>
</feature>
<evidence type="ECO:0000313" key="3">
    <source>
        <dbReference type="Proteomes" id="UP001221757"/>
    </source>
</evidence>
<organism evidence="2 3">
    <name type="scientific">Mycena rosella</name>
    <name type="common">Pink bonnet</name>
    <name type="synonym">Agaricus rosellus</name>
    <dbReference type="NCBI Taxonomy" id="1033263"/>
    <lineage>
        <taxon>Eukaryota</taxon>
        <taxon>Fungi</taxon>
        <taxon>Dikarya</taxon>
        <taxon>Basidiomycota</taxon>
        <taxon>Agaricomycotina</taxon>
        <taxon>Agaricomycetes</taxon>
        <taxon>Agaricomycetidae</taxon>
        <taxon>Agaricales</taxon>
        <taxon>Marasmiineae</taxon>
        <taxon>Mycenaceae</taxon>
        <taxon>Mycena</taxon>
    </lineage>
</organism>
<feature type="compositionally biased region" description="Pro residues" evidence="1">
    <location>
        <begin position="415"/>
        <end position="430"/>
    </location>
</feature>
<reference evidence="2" key="1">
    <citation type="submission" date="2023-03" db="EMBL/GenBank/DDBJ databases">
        <title>Massive genome expansion in bonnet fungi (Mycena s.s.) driven by repeated elements and novel gene families across ecological guilds.</title>
        <authorList>
            <consortium name="Lawrence Berkeley National Laboratory"/>
            <person name="Harder C.B."/>
            <person name="Miyauchi S."/>
            <person name="Viragh M."/>
            <person name="Kuo A."/>
            <person name="Thoen E."/>
            <person name="Andreopoulos B."/>
            <person name="Lu D."/>
            <person name="Skrede I."/>
            <person name="Drula E."/>
            <person name="Henrissat B."/>
            <person name="Morin E."/>
            <person name="Kohler A."/>
            <person name="Barry K."/>
            <person name="LaButti K."/>
            <person name="Morin E."/>
            <person name="Salamov A."/>
            <person name="Lipzen A."/>
            <person name="Mereny Z."/>
            <person name="Hegedus B."/>
            <person name="Baldrian P."/>
            <person name="Stursova M."/>
            <person name="Weitz H."/>
            <person name="Taylor A."/>
            <person name="Grigoriev I.V."/>
            <person name="Nagy L.G."/>
            <person name="Martin F."/>
            <person name="Kauserud H."/>
        </authorList>
    </citation>
    <scope>NUCLEOTIDE SEQUENCE</scope>
    <source>
        <strain evidence="2">CBHHK067</strain>
    </source>
</reference>
<dbReference type="AlphaFoldDB" id="A0AAD7CPD9"/>
<dbReference type="Proteomes" id="UP001221757">
    <property type="component" value="Unassembled WGS sequence"/>
</dbReference>
<comment type="caution">
    <text evidence="2">The sequence shown here is derived from an EMBL/GenBank/DDBJ whole genome shotgun (WGS) entry which is preliminary data.</text>
</comment>
<gene>
    <name evidence="2" type="ORF">B0H17DRAFT_1146206</name>
</gene>
<protein>
    <submittedName>
        <fullName evidence="2">Uncharacterized protein</fullName>
    </submittedName>
</protein>
<feature type="region of interest" description="Disordered" evidence="1">
    <location>
        <begin position="259"/>
        <end position="346"/>
    </location>
</feature>
<evidence type="ECO:0000256" key="1">
    <source>
        <dbReference type="SAM" id="MobiDB-lite"/>
    </source>
</evidence>
<keyword evidence="3" id="KW-1185">Reference proteome</keyword>
<accession>A0AAD7CPD9</accession>
<feature type="compositionally biased region" description="Low complexity" evidence="1">
    <location>
        <begin position="322"/>
        <end position="338"/>
    </location>
</feature>
<proteinExistence type="predicted"/>
<evidence type="ECO:0000313" key="2">
    <source>
        <dbReference type="EMBL" id="KAJ7656549.1"/>
    </source>
</evidence>